<dbReference type="Proteomes" id="UP001059672">
    <property type="component" value="Chromosome"/>
</dbReference>
<keyword evidence="1" id="KW-0732">Signal</keyword>
<proteinExistence type="predicted"/>
<dbReference type="EMBL" id="CP073346">
    <property type="protein sequence ID" value="UTW09276.1"/>
    <property type="molecule type" value="Genomic_DNA"/>
</dbReference>
<sequence>MRKLSLSIALLLSATAAEASLRCDKGIASKGDRSIEVQAKCGEAVSRSLVGYTQNANGDQEFPIEEWVYGPRNGMYYYLTFQGGRLQRIDSKRGN</sequence>
<feature type="chain" id="PRO_5045346565" evidence="1">
    <location>
        <begin position="20"/>
        <end position="95"/>
    </location>
</feature>
<organism evidence="2 3">
    <name type="scientific">Pseudomonas benzenivorans</name>
    <dbReference type="NCBI Taxonomy" id="556533"/>
    <lineage>
        <taxon>Bacteria</taxon>
        <taxon>Pseudomonadati</taxon>
        <taxon>Pseudomonadota</taxon>
        <taxon>Gammaproteobacteria</taxon>
        <taxon>Pseudomonadales</taxon>
        <taxon>Pseudomonadaceae</taxon>
        <taxon>Pseudomonas</taxon>
    </lineage>
</organism>
<evidence type="ECO:0000313" key="3">
    <source>
        <dbReference type="Proteomes" id="UP001059672"/>
    </source>
</evidence>
<feature type="signal peptide" evidence="1">
    <location>
        <begin position="1"/>
        <end position="19"/>
    </location>
</feature>
<evidence type="ECO:0000313" key="2">
    <source>
        <dbReference type="EMBL" id="UTW09276.1"/>
    </source>
</evidence>
<gene>
    <name evidence="2" type="ORF">KDW96_08245</name>
</gene>
<keyword evidence="3" id="KW-1185">Reference proteome</keyword>
<reference evidence="2" key="1">
    <citation type="submission" date="2021-04" db="EMBL/GenBank/DDBJ databases">
        <title>Oceanospirillales bacteria with DddD are important DMSP degraders in coastal seawater.</title>
        <authorList>
            <person name="Liu J."/>
        </authorList>
    </citation>
    <scope>NUCLEOTIDE SEQUENCE</scope>
    <source>
        <strain evidence="2">D13-4</strain>
    </source>
</reference>
<dbReference type="Pfam" id="PF11006">
    <property type="entry name" value="DUF2845"/>
    <property type="match status" value="1"/>
</dbReference>
<dbReference type="RefSeq" id="WP_255839946.1">
    <property type="nucleotide sequence ID" value="NZ_CP073346.1"/>
</dbReference>
<evidence type="ECO:0000256" key="1">
    <source>
        <dbReference type="SAM" id="SignalP"/>
    </source>
</evidence>
<name>A0ABY5HE56_9PSED</name>
<dbReference type="InterPro" id="IPR021268">
    <property type="entry name" value="DUF2845"/>
</dbReference>
<accession>A0ABY5HE56</accession>
<protein>
    <submittedName>
        <fullName evidence="2">DUF2845 domain-containing protein</fullName>
    </submittedName>
</protein>